<accession>A0AA86M619</accession>
<dbReference type="Pfam" id="PF06890">
    <property type="entry name" value="Phage_Mu_Gp45"/>
    <property type="match status" value="1"/>
</dbReference>
<evidence type="ECO:0000256" key="1">
    <source>
        <dbReference type="SAM" id="MobiDB-lite"/>
    </source>
</evidence>
<evidence type="ECO:0000313" key="3">
    <source>
        <dbReference type="EMBL" id="BCU55305.1"/>
    </source>
</evidence>
<organism evidence="3 4">
    <name type="scientific">Enterobacter kobei</name>
    <dbReference type="NCBI Taxonomy" id="208224"/>
    <lineage>
        <taxon>Bacteria</taxon>
        <taxon>Pseudomonadati</taxon>
        <taxon>Pseudomonadota</taxon>
        <taxon>Gammaproteobacteria</taxon>
        <taxon>Enterobacterales</taxon>
        <taxon>Enterobacteriaceae</taxon>
        <taxon>Enterobacter</taxon>
        <taxon>Enterobacter cloacae complex</taxon>
    </lineage>
</organism>
<dbReference type="NCBIfam" id="TIGR01644">
    <property type="entry name" value="phage_P2_V"/>
    <property type="match status" value="1"/>
</dbReference>
<name>A0AA86M619_9ENTR</name>
<dbReference type="InterPro" id="IPR053861">
    <property type="entry name" value="Phage_Mu_Gp45_N"/>
</dbReference>
<dbReference type="AlphaFoldDB" id="A0AA86M619"/>
<dbReference type="InterPro" id="IPR013046">
    <property type="entry name" value="GpV/Gp45"/>
</dbReference>
<feature type="compositionally biased region" description="Low complexity" evidence="1">
    <location>
        <begin position="175"/>
        <end position="184"/>
    </location>
</feature>
<evidence type="ECO:0000313" key="4">
    <source>
        <dbReference type="Proteomes" id="UP000682928"/>
    </source>
</evidence>
<dbReference type="Proteomes" id="UP000682928">
    <property type="component" value="Chromosome"/>
</dbReference>
<feature type="domain" description="Bacteriophage Mu Gp45 N-terminal" evidence="2">
    <location>
        <begin position="18"/>
        <end position="85"/>
    </location>
</feature>
<sequence>MANSFSAMSRGLSNLLARAVVRGLDTAAKCQMLQIEMGGGEGKSDIEHMEPYGFTAAPLPGAESVAAYFDGDRSHGVVLVVSDRRYRIRGLASGEVAVYDDQGQSVTLTRAGIVVNGAGKPITFTNAPKARFEMSIEATGEIKDNCDASGQTMSSMRTTYNGHKHKENGDGGGTTDATTQKMGA</sequence>
<evidence type="ECO:0000259" key="2">
    <source>
        <dbReference type="Pfam" id="PF06890"/>
    </source>
</evidence>
<gene>
    <name evidence="3" type="ORF">ENKO_18990</name>
</gene>
<dbReference type="PIRSF" id="PIRSF012337">
    <property type="entry name" value="gp45"/>
    <property type="match status" value="1"/>
</dbReference>
<dbReference type="EMBL" id="AP024590">
    <property type="protein sequence ID" value="BCU55305.1"/>
    <property type="molecule type" value="Genomic_DNA"/>
</dbReference>
<proteinExistence type="predicted"/>
<feature type="region of interest" description="Disordered" evidence="1">
    <location>
        <begin position="161"/>
        <end position="184"/>
    </location>
</feature>
<reference evidence="3" key="1">
    <citation type="submission" date="2021-04" db="EMBL/GenBank/DDBJ databases">
        <title>Difference and commonality of drug resistance evolution in various bacteria. and drug sensitivity profiles.</title>
        <authorList>
            <person name="Maeda T."/>
            <person name="Shibai A."/>
            <person name="Kawada K."/>
            <person name="Kotani H."/>
            <person name="Tarusawa Y."/>
            <person name="Tanabe K."/>
            <person name="Furusawa C."/>
        </authorList>
    </citation>
    <scope>NUCLEOTIDE SEQUENCE</scope>
    <source>
        <strain evidence="3">JCM 8580</strain>
    </source>
</reference>
<protein>
    <submittedName>
        <fullName evidence="3">Baseplate assembly protein</fullName>
    </submittedName>
</protein>
<dbReference type="InterPro" id="IPR014462">
    <property type="entry name" value="Phage_Mu_Gp45"/>
</dbReference>
<dbReference type="RefSeq" id="WP_088218799.1">
    <property type="nucleotide sequence ID" value="NZ_AP024590.1"/>
</dbReference>